<evidence type="ECO:0000313" key="1">
    <source>
        <dbReference type="EMBL" id="GGY16577.1"/>
    </source>
</evidence>
<dbReference type="Proteomes" id="UP000645257">
    <property type="component" value="Unassembled WGS sequence"/>
</dbReference>
<dbReference type="Gene3D" id="1.25.40.10">
    <property type="entry name" value="Tetratricopeptide repeat domain"/>
    <property type="match status" value="1"/>
</dbReference>
<protein>
    <recommendedName>
        <fullName evidence="3">Pilus assembly protein FimV</fullName>
    </recommendedName>
</protein>
<proteinExistence type="predicted"/>
<reference evidence="1" key="2">
    <citation type="submission" date="2020-09" db="EMBL/GenBank/DDBJ databases">
        <authorList>
            <person name="Sun Q."/>
            <person name="Kim S."/>
        </authorList>
    </citation>
    <scope>NUCLEOTIDE SEQUENCE</scope>
    <source>
        <strain evidence="1">KCTC 32182</strain>
    </source>
</reference>
<evidence type="ECO:0008006" key="3">
    <source>
        <dbReference type="Google" id="ProtNLM"/>
    </source>
</evidence>
<accession>A0A918P385</accession>
<gene>
    <name evidence="1" type="ORF">GCM10011289_19850</name>
</gene>
<comment type="caution">
    <text evidence="1">The sequence shown here is derived from an EMBL/GenBank/DDBJ whole genome shotgun (WGS) entry which is preliminary data.</text>
</comment>
<dbReference type="EMBL" id="BMYX01000010">
    <property type="protein sequence ID" value="GGY16577.1"/>
    <property type="molecule type" value="Genomic_DNA"/>
</dbReference>
<sequence>MISGLGCLAALLLCRKVWRSVSYTKPRDRGIDPIGEAEVFLAYGKTKEAVRVLRDALADEPDNLAAKVTLLRAYSSDRDVKAYSQLATDVHPRLQGQNVWKTIQKNGRDMDPMNPLFNT</sequence>
<organism evidence="1 2">
    <name type="scientific">Paludibacterium paludis</name>
    <dbReference type="NCBI Taxonomy" id="1225769"/>
    <lineage>
        <taxon>Bacteria</taxon>
        <taxon>Pseudomonadati</taxon>
        <taxon>Pseudomonadota</taxon>
        <taxon>Betaproteobacteria</taxon>
        <taxon>Neisseriales</taxon>
        <taxon>Chromobacteriaceae</taxon>
        <taxon>Paludibacterium</taxon>
    </lineage>
</organism>
<dbReference type="InterPro" id="IPR011990">
    <property type="entry name" value="TPR-like_helical_dom_sf"/>
</dbReference>
<name>A0A918P385_9NEIS</name>
<dbReference type="AlphaFoldDB" id="A0A918P385"/>
<evidence type="ECO:0000313" key="2">
    <source>
        <dbReference type="Proteomes" id="UP000645257"/>
    </source>
</evidence>
<reference evidence="1" key="1">
    <citation type="journal article" date="2014" name="Int. J. Syst. Evol. Microbiol.">
        <title>Complete genome sequence of Corynebacterium casei LMG S-19264T (=DSM 44701T), isolated from a smear-ripened cheese.</title>
        <authorList>
            <consortium name="US DOE Joint Genome Institute (JGI-PGF)"/>
            <person name="Walter F."/>
            <person name="Albersmeier A."/>
            <person name="Kalinowski J."/>
            <person name="Ruckert C."/>
        </authorList>
    </citation>
    <scope>NUCLEOTIDE SEQUENCE</scope>
    <source>
        <strain evidence="1">KCTC 32182</strain>
    </source>
</reference>
<keyword evidence="2" id="KW-1185">Reference proteome</keyword>